<evidence type="ECO:0000313" key="1">
    <source>
        <dbReference type="EMBL" id="OZC10592.1"/>
    </source>
</evidence>
<keyword evidence="2" id="KW-1185">Reference proteome</keyword>
<dbReference type="Proteomes" id="UP000242913">
    <property type="component" value="Unassembled WGS sequence"/>
</dbReference>
<proteinExistence type="predicted"/>
<evidence type="ECO:0000313" key="2">
    <source>
        <dbReference type="Proteomes" id="UP000242913"/>
    </source>
</evidence>
<gene>
    <name evidence="1" type="ORF">X798_02341</name>
</gene>
<dbReference type="EMBL" id="KZ269985">
    <property type="protein sequence ID" value="OZC10592.1"/>
    <property type="molecule type" value="Genomic_DNA"/>
</dbReference>
<dbReference type="AlphaFoldDB" id="A0A238BZA1"/>
<accession>A0A238BZA1</accession>
<name>A0A238BZA1_9BILA</name>
<reference evidence="1 2" key="1">
    <citation type="submission" date="2015-12" db="EMBL/GenBank/DDBJ databases">
        <title>Draft genome of the nematode, Onchocerca flexuosa.</title>
        <authorList>
            <person name="Mitreva M."/>
        </authorList>
    </citation>
    <scope>NUCLEOTIDE SEQUENCE [LARGE SCALE GENOMIC DNA]</scope>
    <source>
        <strain evidence="1">Red Deer</strain>
    </source>
</reference>
<organism evidence="1 2">
    <name type="scientific">Onchocerca flexuosa</name>
    <dbReference type="NCBI Taxonomy" id="387005"/>
    <lineage>
        <taxon>Eukaryota</taxon>
        <taxon>Metazoa</taxon>
        <taxon>Ecdysozoa</taxon>
        <taxon>Nematoda</taxon>
        <taxon>Chromadorea</taxon>
        <taxon>Rhabditida</taxon>
        <taxon>Spirurina</taxon>
        <taxon>Spiruromorpha</taxon>
        <taxon>Filarioidea</taxon>
        <taxon>Onchocercidae</taxon>
        <taxon>Onchocerca</taxon>
    </lineage>
</organism>
<protein>
    <submittedName>
        <fullName evidence="1">Uncharacterized protein</fullName>
    </submittedName>
</protein>
<sequence>MLSLPVHSVPYLLRVVSDVLEKHLDDDVLKEIFTSMLKQKPQLTSTLYASSKVERLTAVS</sequence>